<gene>
    <name evidence="1" type="ORF">FNK824_LOCUS33387</name>
</gene>
<dbReference type="Proteomes" id="UP000663874">
    <property type="component" value="Unassembled WGS sequence"/>
</dbReference>
<evidence type="ECO:0000313" key="1">
    <source>
        <dbReference type="EMBL" id="CAF4144975.1"/>
    </source>
</evidence>
<organism evidence="1 2">
    <name type="scientific">Rotaria sordida</name>
    <dbReference type="NCBI Taxonomy" id="392033"/>
    <lineage>
        <taxon>Eukaryota</taxon>
        <taxon>Metazoa</taxon>
        <taxon>Spiralia</taxon>
        <taxon>Gnathifera</taxon>
        <taxon>Rotifera</taxon>
        <taxon>Eurotatoria</taxon>
        <taxon>Bdelloidea</taxon>
        <taxon>Philodinida</taxon>
        <taxon>Philodinidae</taxon>
        <taxon>Rotaria</taxon>
    </lineage>
</organism>
<dbReference type="EMBL" id="CAJOBE010012180">
    <property type="protein sequence ID" value="CAF4144975.1"/>
    <property type="molecule type" value="Genomic_DNA"/>
</dbReference>
<evidence type="ECO:0000313" key="2">
    <source>
        <dbReference type="Proteomes" id="UP000663874"/>
    </source>
</evidence>
<name>A0A819XNG7_9BILA</name>
<reference evidence="1" key="1">
    <citation type="submission" date="2021-02" db="EMBL/GenBank/DDBJ databases">
        <authorList>
            <person name="Nowell W R."/>
        </authorList>
    </citation>
    <scope>NUCLEOTIDE SEQUENCE</scope>
</reference>
<comment type="caution">
    <text evidence="1">The sequence shown here is derived from an EMBL/GenBank/DDBJ whole genome shotgun (WGS) entry which is preliminary data.</text>
</comment>
<protein>
    <submittedName>
        <fullName evidence="1">Uncharacterized protein</fullName>
    </submittedName>
</protein>
<proteinExistence type="predicted"/>
<sequence>MLNVYLRVSNAPQWISQVPLCLINQKQLDLIEIQLQQRYMPYPQIQDNKDGVTIIIGPFYKSINLTVTMIMFNQSCFHTNFTKMVPIKLSIIDQKN</sequence>
<accession>A0A819XNG7</accession>
<dbReference type="AlphaFoldDB" id="A0A819XNG7"/>